<protein>
    <submittedName>
        <fullName evidence="2">Uncharacterized protein</fullName>
    </submittedName>
</protein>
<feature type="non-terminal residue" evidence="2">
    <location>
        <position position="1"/>
    </location>
</feature>
<feature type="compositionally biased region" description="Polar residues" evidence="1">
    <location>
        <begin position="110"/>
        <end position="119"/>
    </location>
</feature>
<dbReference type="Proteomes" id="UP001152622">
    <property type="component" value="Chromosome 2"/>
</dbReference>
<feature type="region of interest" description="Disordered" evidence="1">
    <location>
        <begin position="96"/>
        <end position="119"/>
    </location>
</feature>
<feature type="compositionally biased region" description="Basic and acidic residues" evidence="1">
    <location>
        <begin position="97"/>
        <end position="106"/>
    </location>
</feature>
<feature type="compositionally biased region" description="Gly residues" evidence="1">
    <location>
        <begin position="70"/>
        <end position="82"/>
    </location>
</feature>
<evidence type="ECO:0000313" key="2">
    <source>
        <dbReference type="EMBL" id="KAJ8373485.1"/>
    </source>
</evidence>
<comment type="caution">
    <text evidence="2">The sequence shown here is derived from an EMBL/GenBank/DDBJ whole genome shotgun (WGS) entry which is preliminary data.</text>
</comment>
<sequence>TDSLWSTLGALVTTGLKYCLFANIVWGLIALKSSCWPGVDWPSFSLFCLDDSNQNKTTSEPLKTPPWREAGGGHSTSAPGHGGLRGLFTFAVSEGEGPVKDGRRMPGADSSLQSTDRATARSSNTALFCHDSSKRGTAFSPVNINTDSPAILSLSLSLIGVCPNTRKMHPPFLHYHLLSSSFPPLPPPLIQYVFVRVYICVCSPRGQDQPSSWSC</sequence>
<proteinExistence type="predicted"/>
<reference evidence="2" key="1">
    <citation type="journal article" date="2023" name="Science">
        <title>Genome structures resolve the early diversification of teleost fishes.</title>
        <authorList>
            <person name="Parey E."/>
            <person name="Louis A."/>
            <person name="Montfort J."/>
            <person name="Bouchez O."/>
            <person name="Roques C."/>
            <person name="Iampietro C."/>
            <person name="Lluch J."/>
            <person name="Castinel A."/>
            <person name="Donnadieu C."/>
            <person name="Desvignes T."/>
            <person name="Floi Bucao C."/>
            <person name="Jouanno E."/>
            <person name="Wen M."/>
            <person name="Mejri S."/>
            <person name="Dirks R."/>
            <person name="Jansen H."/>
            <person name="Henkel C."/>
            <person name="Chen W.J."/>
            <person name="Zahm M."/>
            <person name="Cabau C."/>
            <person name="Klopp C."/>
            <person name="Thompson A.W."/>
            <person name="Robinson-Rechavi M."/>
            <person name="Braasch I."/>
            <person name="Lecointre G."/>
            <person name="Bobe J."/>
            <person name="Postlethwait J.H."/>
            <person name="Berthelot C."/>
            <person name="Roest Crollius H."/>
            <person name="Guiguen Y."/>
        </authorList>
    </citation>
    <scope>NUCLEOTIDE SEQUENCE</scope>
    <source>
        <strain evidence="2">WJC10195</strain>
    </source>
</reference>
<accession>A0A9Q1J8R3</accession>
<evidence type="ECO:0000313" key="3">
    <source>
        <dbReference type="Proteomes" id="UP001152622"/>
    </source>
</evidence>
<dbReference type="EMBL" id="JAINUF010000002">
    <property type="protein sequence ID" value="KAJ8373485.1"/>
    <property type="molecule type" value="Genomic_DNA"/>
</dbReference>
<evidence type="ECO:0000256" key="1">
    <source>
        <dbReference type="SAM" id="MobiDB-lite"/>
    </source>
</evidence>
<feature type="region of interest" description="Disordered" evidence="1">
    <location>
        <begin position="55"/>
        <end position="82"/>
    </location>
</feature>
<gene>
    <name evidence="2" type="ORF">SKAU_G00040650</name>
</gene>
<name>A0A9Q1J8R3_SYNKA</name>
<keyword evidence="3" id="KW-1185">Reference proteome</keyword>
<dbReference type="AlphaFoldDB" id="A0A9Q1J8R3"/>
<organism evidence="2 3">
    <name type="scientific">Synaphobranchus kaupii</name>
    <name type="common">Kaup's arrowtooth eel</name>
    <dbReference type="NCBI Taxonomy" id="118154"/>
    <lineage>
        <taxon>Eukaryota</taxon>
        <taxon>Metazoa</taxon>
        <taxon>Chordata</taxon>
        <taxon>Craniata</taxon>
        <taxon>Vertebrata</taxon>
        <taxon>Euteleostomi</taxon>
        <taxon>Actinopterygii</taxon>
        <taxon>Neopterygii</taxon>
        <taxon>Teleostei</taxon>
        <taxon>Anguilliformes</taxon>
        <taxon>Synaphobranchidae</taxon>
        <taxon>Synaphobranchus</taxon>
    </lineage>
</organism>